<reference evidence="1 2" key="1">
    <citation type="submission" date="2012-08" db="EMBL/GenBank/DDBJ databases">
        <title>Comparative Sequence Analysis of H. pylori isolates.</title>
        <authorList>
            <person name="Blanchard T.G."/>
            <person name="Czinn S.J."/>
            <person name="McCracken C.M."/>
            <person name="Abolude K.A."/>
            <person name="Shefchek K.S."/>
            <person name="Maroo A.M."/>
            <person name="Santana-Cruz I.S."/>
            <person name="Tallon L.J."/>
            <person name="Ficke F.W.F."/>
        </authorList>
    </citation>
    <scope>NUCLEOTIDE SEQUENCE [LARGE SCALE GENOMIC DNA]</scope>
    <source>
        <strain evidence="1 2">R018c</strain>
    </source>
</reference>
<sequence>MVIYHNNKRKNLSYFPLFLLQFLIQTNLLVQAANHTTHKRKGAARQIAFES</sequence>
<organism evidence="1 2">
    <name type="scientific">Helicobacter pylori R018c</name>
    <dbReference type="NCBI Taxonomy" id="1145110"/>
    <lineage>
        <taxon>Bacteria</taxon>
        <taxon>Pseudomonadati</taxon>
        <taxon>Campylobacterota</taxon>
        <taxon>Epsilonproteobacteria</taxon>
        <taxon>Campylobacterales</taxon>
        <taxon>Helicobacteraceae</taxon>
        <taxon>Helicobacter</taxon>
    </lineage>
</organism>
<dbReference type="AlphaFoldDB" id="K2JCR6"/>
<evidence type="ECO:0000313" key="1">
    <source>
        <dbReference type="EMBL" id="EKE81086.1"/>
    </source>
</evidence>
<comment type="caution">
    <text evidence="1">The sequence shown here is derived from an EMBL/GenBank/DDBJ whole genome shotgun (WGS) entry which is preliminary data.</text>
</comment>
<dbReference type="Proteomes" id="UP000002808">
    <property type="component" value="Unassembled WGS sequence"/>
</dbReference>
<proteinExistence type="predicted"/>
<protein>
    <submittedName>
        <fullName evidence="1">Uncharacterized protein</fullName>
    </submittedName>
</protein>
<gene>
    <name evidence="1" type="ORF">OUC_0563</name>
</gene>
<name>K2JCR6_HELPX</name>
<evidence type="ECO:0000313" key="2">
    <source>
        <dbReference type="Proteomes" id="UP000002808"/>
    </source>
</evidence>
<accession>K2JCR6</accession>
<dbReference type="PATRIC" id="fig|1145110.4.peg.551"/>
<dbReference type="EMBL" id="AMOQ01000002">
    <property type="protein sequence ID" value="EKE81086.1"/>
    <property type="molecule type" value="Genomic_DNA"/>
</dbReference>